<dbReference type="InterPro" id="IPR000683">
    <property type="entry name" value="Gfo/Idh/MocA-like_OxRdtase_N"/>
</dbReference>
<proteinExistence type="predicted"/>
<name>A0A1G9K1E2_9BACT</name>
<accession>A0A1G9K1E2</accession>
<evidence type="ECO:0000259" key="2">
    <source>
        <dbReference type="Pfam" id="PF01408"/>
    </source>
</evidence>
<dbReference type="Gene3D" id="3.30.360.10">
    <property type="entry name" value="Dihydrodipicolinate Reductase, domain 2"/>
    <property type="match status" value="1"/>
</dbReference>
<dbReference type="Gene3D" id="3.40.50.720">
    <property type="entry name" value="NAD(P)-binding Rossmann-like Domain"/>
    <property type="match status" value="1"/>
</dbReference>
<dbReference type="InterPro" id="IPR050463">
    <property type="entry name" value="Gfo/Idh/MocA_oxidrdct_glycsds"/>
</dbReference>
<evidence type="ECO:0000313" key="4">
    <source>
        <dbReference type="EMBL" id="SDL43568.1"/>
    </source>
</evidence>
<organism evidence="4 5">
    <name type="scientific">Catalinimonas alkaloidigena</name>
    <dbReference type="NCBI Taxonomy" id="1075417"/>
    <lineage>
        <taxon>Bacteria</taxon>
        <taxon>Pseudomonadati</taxon>
        <taxon>Bacteroidota</taxon>
        <taxon>Cytophagia</taxon>
        <taxon>Cytophagales</taxon>
        <taxon>Catalimonadaceae</taxon>
        <taxon>Catalinimonas</taxon>
    </lineage>
</organism>
<dbReference type="SUPFAM" id="SSF55347">
    <property type="entry name" value="Glyceraldehyde-3-phosphate dehydrogenase-like, C-terminal domain"/>
    <property type="match status" value="1"/>
</dbReference>
<dbReference type="RefSeq" id="WP_089683615.1">
    <property type="nucleotide sequence ID" value="NZ_FNFO01000006.1"/>
</dbReference>
<dbReference type="EMBL" id="FNFO01000006">
    <property type="protein sequence ID" value="SDL43568.1"/>
    <property type="molecule type" value="Genomic_DNA"/>
</dbReference>
<protein>
    <submittedName>
        <fullName evidence="4">Predicted dehydrogenase</fullName>
    </submittedName>
</protein>
<evidence type="ECO:0000259" key="3">
    <source>
        <dbReference type="Pfam" id="PF19051"/>
    </source>
</evidence>
<keyword evidence="1" id="KW-1133">Transmembrane helix</keyword>
<keyword evidence="1" id="KW-0812">Transmembrane</keyword>
<dbReference type="SUPFAM" id="SSF51735">
    <property type="entry name" value="NAD(P)-binding Rossmann-fold domains"/>
    <property type="match status" value="1"/>
</dbReference>
<dbReference type="GO" id="GO:0000166">
    <property type="term" value="F:nucleotide binding"/>
    <property type="evidence" value="ECO:0007669"/>
    <property type="project" value="InterPro"/>
</dbReference>
<dbReference type="Proteomes" id="UP000198510">
    <property type="component" value="Unassembled WGS sequence"/>
</dbReference>
<dbReference type="PROSITE" id="PS51318">
    <property type="entry name" value="TAT"/>
    <property type="match status" value="1"/>
</dbReference>
<dbReference type="InterPro" id="IPR043906">
    <property type="entry name" value="Gfo/Idh/MocA_OxRdtase_bact_C"/>
</dbReference>
<dbReference type="InterPro" id="IPR006311">
    <property type="entry name" value="TAT_signal"/>
</dbReference>
<dbReference type="STRING" id="1075417.SAMN05421823_10618"/>
<dbReference type="Pfam" id="PF01408">
    <property type="entry name" value="GFO_IDH_MocA"/>
    <property type="match status" value="1"/>
</dbReference>
<keyword evidence="1" id="KW-0472">Membrane</keyword>
<dbReference type="Pfam" id="PF19051">
    <property type="entry name" value="GFO_IDH_MocA_C2"/>
    <property type="match status" value="2"/>
</dbReference>
<reference evidence="4 5" key="1">
    <citation type="submission" date="2016-10" db="EMBL/GenBank/DDBJ databases">
        <authorList>
            <person name="de Groot N.N."/>
        </authorList>
    </citation>
    <scope>NUCLEOTIDE SEQUENCE [LARGE SCALE GENOMIC DNA]</scope>
    <source>
        <strain evidence="4 5">DSM 25186</strain>
    </source>
</reference>
<dbReference type="PANTHER" id="PTHR43818">
    <property type="entry name" value="BCDNA.GH03377"/>
    <property type="match status" value="1"/>
</dbReference>
<feature type="domain" description="Gfo/Idh/MocA-like oxidoreductase bacterial type C-terminal" evidence="3">
    <location>
        <begin position="391"/>
        <end position="466"/>
    </location>
</feature>
<feature type="transmembrane region" description="Helical" evidence="1">
    <location>
        <begin position="21"/>
        <end position="40"/>
    </location>
</feature>
<gene>
    <name evidence="4" type="ORF">SAMN05421823_10618</name>
</gene>
<dbReference type="PANTHER" id="PTHR43818:SF5">
    <property type="entry name" value="OXIDOREDUCTASE FAMILY PROTEIN"/>
    <property type="match status" value="1"/>
</dbReference>
<evidence type="ECO:0000313" key="5">
    <source>
        <dbReference type="Proteomes" id="UP000198510"/>
    </source>
</evidence>
<dbReference type="AlphaFoldDB" id="A0A1G9K1E2"/>
<keyword evidence="5" id="KW-1185">Reference proteome</keyword>
<feature type="domain" description="Gfo/Idh/MocA-like oxidoreductase bacterial type C-terminal" evidence="3">
    <location>
        <begin position="225"/>
        <end position="349"/>
    </location>
</feature>
<evidence type="ECO:0000256" key="1">
    <source>
        <dbReference type="SAM" id="Phobius"/>
    </source>
</evidence>
<dbReference type="OrthoDB" id="9763611at2"/>
<dbReference type="InterPro" id="IPR036291">
    <property type="entry name" value="NAD(P)-bd_dom_sf"/>
</dbReference>
<sequence>MKDQPTSSTNGLTRRAYLKTSLLGAAGAIFVPTIVPSTVFGKNAPSNKINIGQIGFGRIAQGHDLPETLNYDVARVMAVSDLDRKRKRKGKEFIEGWYNQKKGKKNYVDVQMYDDYREMLQNPDIDAVIISTPDHWHAQPAIEAALAGKDIYLQKPASLTVEEGRMMSDILHKTGRVFQIGSQQRSVKPWPQFKRACELVRNGRIGELHTVKIGLPGDPPGGSTQEMPIPGNLNYDMWLGSTPYVYYTEERVHPQADFSRPGWLRCRQFGAGMITGWGAHHVDTAHWGMGTEYTGPIEVEAEADFPKSGLWTVHGDFNVTAKYANGVTMLISGSYPNGVRFEGSEGWIFVSRGDVGVTASDPTKPSGNSEAFQASDPKILKSEIGPDEIHLYESSEQHGNWLDCIKSRRQTVAPAEIAHRSCSACLVAHIAMQLPRKLYWDPLNERFKNDDEANAMLALPQRYPYGIHHIPALRRSSETGLGATFAR</sequence>
<feature type="domain" description="Gfo/Idh/MocA-like oxidoreductase N-terminal" evidence="2">
    <location>
        <begin position="49"/>
        <end position="181"/>
    </location>
</feature>